<dbReference type="HOGENOM" id="CLU_677645_0_0_9"/>
<evidence type="ECO:0008006" key="4">
    <source>
        <dbReference type="Google" id="ProtNLM"/>
    </source>
</evidence>
<feature type="transmembrane region" description="Helical" evidence="1">
    <location>
        <begin position="348"/>
        <end position="375"/>
    </location>
</feature>
<dbReference type="RefSeq" id="WP_013920398.1">
    <property type="nucleotide sequence ID" value="NC_015690.1"/>
</dbReference>
<protein>
    <recommendedName>
        <fullName evidence="4">O-antigen polymerase</fullName>
    </recommendedName>
</protein>
<evidence type="ECO:0000313" key="2">
    <source>
        <dbReference type="EMBL" id="AEI45254.1"/>
    </source>
</evidence>
<keyword evidence="1" id="KW-0472">Membrane</keyword>
<reference evidence="3" key="1">
    <citation type="submission" date="2011-06" db="EMBL/GenBank/DDBJ databases">
        <title>Complete genome sequence of Paenibacillus mucilaginosus KNP414.</title>
        <authorList>
            <person name="Wang J."/>
            <person name="Hu S."/>
            <person name="Hu X."/>
            <person name="Zhang B."/>
            <person name="Dong D."/>
            <person name="Zhang S."/>
            <person name="Zhao K."/>
            <person name="Wu D."/>
        </authorList>
    </citation>
    <scope>NUCLEOTIDE SEQUENCE [LARGE SCALE GENOMIC DNA]</scope>
    <source>
        <strain evidence="3">KNP414</strain>
    </source>
</reference>
<reference evidence="2 3" key="2">
    <citation type="journal article" date="2013" name="Genome Announc.">
        <title>Genome Sequence of Growth-Improving Paenibacillus mucilaginosus Strain KNP414.</title>
        <authorList>
            <person name="Lu J.J."/>
            <person name="Wang J.F."/>
            <person name="Hu X.F."/>
        </authorList>
    </citation>
    <scope>NUCLEOTIDE SEQUENCE [LARGE SCALE GENOMIC DNA]</scope>
    <source>
        <strain evidence="2 3">KNP414</strain>
    </source>
</reference>
<organism evidence="2 3">
    <name type="scientific">Paenibacillus mucilaginosus (strain KNP414)</name>
    <dbReference type="NCBI Taxonomy" id="1036673"/>
    <lineage>
        <taxon>Bacteria</taxon>
        <taxon>Bacillati</taxon>
        <taxon>Bacillota</taxon>
        <taxon>Bacilli</taxon>
        <taxon>Bacillales</taxon>
        <taxon>Paenibacillaceae</taxon>
        <taxon>Paenibacillus</taxon>
    </lineage>
</organism>
<dbReference type="PATRIC" id="fig|1036673.3.peg.6284"/>
<dbReference type="AlphaFoldDB" id="F8FCD5"/>
<feature type="transmembrane region" description="Helical" evidence="1">
    <location>
        <begin position="182"/>
        <end position="201"/>
    </location>
</feature>
<feature type="transmembrane region" description="Helical" evidence="1">
    <location>
        <begin position="321"/>
        <end position="342"/>
    </location>
</feature>
<feature type="transmembrane region" description="Helical" evidence="1">
    <location>
        <begin position="56"/>
        <end position="73"/>
    </location>
</feature>
<keyword evidence="1" id="KW-0812">Transmembrane</keyword>
<sequence length="406" mass="46181">MLLRVKVLLLLIATFMMRPTAFGQNLSSLAMVLSLGAVYFHMVEQSIIKNVRFTRHIQFVLVVSIIMWVYFFAHAGVQGGMNFEFVIKAAVAHIVILFSFALVLSDERANQKYFRGFIFIMMGFVISYYISVLLTAFVPWESLYLFKINVETYDSTGNTYFPFTILYSFIEMPGLNLPRLLGLFREAGIFQAFLIWAIFSLESYNLNRKWIQTVLFFGVAGTLSTSGLAIYFVALAMRYFFDRRIVKGTVIFLFMFYAAFFAPFIGLNDKSEKLGASVTDRSDATWEGIQLFLENPFGVGMYNMGYNNADQLGINLLSSSYMIGIVGVLLVLTVYFATVFWVEDKAQYLVAVTPLFLTLLISQPVLDAPLFYIMLMAAYKKKPKPGELPLEQRIVWQEPRTPVAGP</sequence>
<gene>
    <name evidence="2" type="ordered locus">KNP414_06735</name>
</gene>
<accession>F8FCD5</accession>
<evidence type="ECO:0000313" key="3">
    <source>
        <dbReference type="Proteomes" id="UP000006620"/>
    </source>
</evidence>
<dbReference type="KEGG" id="pms:KNP414_06735"/>
<dbReference type="EMBL" id="CP002869">
    <property type="protein sequence ID" value="AEI45254.1"/>
    <property type="molecule type" value="Genomic_DNA"/>
</dbReference>
<feature type="transmembrane region" description="Helical" evidence="1">
    <location>
        <begin position="245"/>
        <end position="267"/>
    </location>
</feature>
<feature type="transmembrane region" description="Helical" evidence="1">
    <location>
        <begin position="85"/>
        <end position="104"/>
    </location>
</feature>
<feature type="transmembrane region" description="Helical" evidence="1">
    <location>
        <begin position="213"/>
        <end position="233"/>
    </location>
</feature>
<keyword evidence="1" id="KW-1133">Transmembrane helix</keyword>
<proteinExistence type="predicted"/>
<dbReference type="Proteomes" id="UP000006620">
    <property type="component" value="Chromosome"/>
</dbReference>
<name>F8FCD5_PAEMK</name>
<evidence type="ECO:0000256" key="1">
    <source>
        <dbReference type="SAM" id="Phobius"/>
    </source>
</evidence>
<feature type="transmembrane region" description="Helical" evidence="1">
    <location>
        <begin position="116"/>
        <end position="140"/>
    </location>
</feature>